<organism evidence="1 2">
    <name type="scientific">Caerostris extrusa</name>
    <name type="common">Bark spider</name>
    <name type="synonym">Caerostris bankana</name>
    <dbReference type="NCBI Taxonomy" id="172846"/>
    <lineage>
        <taxon>Eukaryota</taxon>
        <taxon>Metazoa</taxon>
        <taxon>Ecdysozoa</taxon>
        <taxon>Arthropoda</taxon>
        <taxon>Chelicerata</taxon>
        <taxon>Arachnida</taxon>
        <taxon>Araneae</taxon>
        <taxon>Araneomorphae</taxon>
        <taxon>Entelegynae</taxon>
        <taxon>Araneoidea</taxon>
        <taxon>Araneidae</taxon>
        <taxon>Caerostris</taxon>
    </lineage>
</organism>
<evidence type="ECO:0000313" key="1">
    <source>
        <dbReference type="EMBL" id="GIY13465.1"/>
    </source>
</evidence>
<gene>
    <name evidence="1" type="ORF">CEXT_280611</name>
</gene>
<accession>A0AAV4QW36</accession>
<evidence type="ECO:0000313" key="2">
    <source>
        <dbReference type="Proteomes" id="UP001054945"/>
    </source>
</evidence>
<name>A0AAV4QW36_CAEEX</name>
<sequence length="85" mass="9827">MWFRLTMTNNGIQSQIKLIRRRKESHSRTLCVVNNCRQFVRAKLQNISSSAVVVARRSYFGGYMQMRILAKCGTFKLSKRASPIS</sequence>
<protein>
    <submittedName>
        <fullName evidence="1">Uncharacterized protein</fullName>
    </submittedName>
</protein>
<proteinExistence type="predicted"/>
<comment type="caution">
    <text evidence="1">The sequence shown here is derived from an EMBL/GenBank/DDBJ whole genome shotgun (WGS) entry which is preliminary data.</text>
</comment>
<dbReference type="EMBL" id="BPLR01006947">
    <property type="protein sequence ID" value="GIY13465.1"/>
    <property type="molecule type" value="Genomic_DNA"/>
</dbReference>
<reference evidence="1 2" key="1">
    <citation type="submission" date="2021-06" db="EMBL/GenBank/DDBJ databases">
        <title>Caerostris extrusa draft genome.</title>
        <authorList>
            <person name="Kono N."/>
            <person name="Arakawa K."/>
        </authorList>
    </citation>
    <scope>NUCLEOTIDE SEQUENCE [LARGE SCALE GENOMIC DNA]</scope>
</reference>
<dbReference type="AlphaFoldDB" id="A0AAV4QW36"/>
<keyword evidence="2" id="KW-1185">Reference proteome</keyword>
<dbReference type="Proteomes" id="UP001054945">
    <property type="component" value="Unassembled WGS sequence"/>
</dbReference>